<dbReference type="Gene3D" id="3.40.50.150">
    <property type="entry name" value="Vaccinia Virus protein VP39"/>
    <property type="match status" value="1"/>
</dbReference>
<feature type="binding site" evidence="4">
    <location>
        <position position="134"/>
    </location>
    <ligand>
        <name>Mg(2+)</name>
        <dbReference type="ChEBI" id="CHEBI:18420"/>
    </ligand>
</feature>
<dbReference type="EMBL" id="JABTTE010000001">
    <property type="protein sequence ID" value="NSL50199.1"/>
    <property type="molecule type" value="Genomic_DNA"/>
</dbReference>
<keyword evidence="4" id="KW-0460">Magnesium</keyword>
<dbReference type="CDD" id="cd02440">
    <property type="entry name" value="AdoMet_MTases"/>
    <property type="match status" value="1"/>
</dbReference>
<comment type="catalytic activity">
    <reaction evidence="4">
        <text>5-hydroxyuridine(34) in tRNA + S-adenosyl-L-methionine = 5-methoxyuridine(34) in tRNA + S-adenosyl-L-homocysteine + H(+)</text>
        <dbReference type="Rhea" id="RHEA:60524"/>
        <dbReference type="Rhea" id="RHEA-COMP:13381"/>
        <dbReference type="Rhea" id="RHEA-COMP:15591"/>
        <dbReference type="ChEBI" id="CHEBI:15378"/>
        <dbReference type="ChEBI" id="CHEBI:57856"/>
        <dbReference type="ChEBI" id="CHEBI:59789"/>
        <dbReference type="ChEBI" id="CHEBI:136877"/>
        <dbReference type="ChEBI" id="CHEBI:143860"/>
    </reaction>
</comment>
<dbReference type="PROSITE" id="PS51682">
    <property type="entry name" value="SAM_OMT_I"/>
    <property type="match status" value="1"/>
</dbReference>
<name>A0A8J8K9W7_9BACI</name>
<evidence type="ECO:0000256" key="4">
    <source>
        <dbReference type="HAMAP-Rule" id="MF_02217"/>
    </source>
</evidence>
<comment type="function">
    <text evidence="4">Catalyzes the methylation of 5-hydroxyuridine (ho5U) to form 5-methoxyuridine (mo5U) at position 34 in tRNAs.</text>
</comment>
<feature type="binding site" evidence="4">
    <location>
        <position position="60"/>
    </location>
    <ligand>
        <name>S-adenosyl-L-methionine</name>
        <dbReference type="ChEBI" id="CHEBI:59789"/>
    </ligand>
</feature>
<dbReference type="EC" id="2.1.1.-" evidence="4"/>
<dbReference type="PANTHER" id="PTHR10509:SF14">
    <property type="entry name" value="CAFFEOYL-COA O-METHYLTRANSFERASE 3-RELATED"/>
    <property type="match status" value="1"/>
</dbReference>
<comment type="subunit">
    <text evidence="4">Homodimer.</text>
</comment>
<feature type="binding site" evidence="4">
    <location>
        <position position="135"/>
    </location>
    <ligand>
        <name>Mg(2+)</name>
        <dbReference type="ChEBI" id="CHEBI:18420"/>
    </ligand>
</feature>
<dbReference type="GO" id="GO:0030488">
    <property type="term" value="P:tRNA methylation"/>
    <property type="evidence" value="ECO:0007669"/>
    <property type="project" value="UniProtKB-UniRule"/>
</dbReference>
<dbReference type="Pfam" id="PF01596">
    <property type="entry name" value="Methyltransf_3"/>
    <property type="match status" value="1"/>
</dbReference>
<keyword evidence="6" id="KW-1185">Reference proteome</keyword>
<dbReference type="InterPro" id="IPR050362">
    <property type="entry name" value="Cation-dep_OMT"/>
</dbReference>
<reference evidence="5" key="1">
    <citation type="submission" date="2020-06" db="EMBL/GenBank/DDBJ databases">
        <title>A novel thermopfilic bacterium from Erzurum, Turkey.</title>
        <authorList>
            <person name="Adiguzel A."/>
            <person name="Ay H."/>
            <person name="Baltaci M.O."/>
        </authorList>
    </citation>
    <scope>NUCLEOTIDE SEQUENCE</scope>
    <source>
        <strain evidence="5">P2</strain>
    </source>
</reference>
<proteinExistence type="inferred from homology"/>
<sequence>MELYAKEHGVPIMELVGIETMLHLLRLLKPKAILEIGTAIGYSAIRMAKELPHAKIVTIERDRSRYEIALENIKKVNLEKQITVIYGDALEVEAEVQEYGPYDCLFIDAAKGQYRRFFEIYSSHLSANGVVFSDNVLFKGFVANDNVDNKRHQTMVNKIKAYNEWLMTHPDFDTMILTVGDGIAISSKR</sequence>
<feature type="binding site" evidence="4">
    <location>
        <position position="43"/>
    </location>
    <ligand>
        <name>S-adenosyl-L-methionine</name>
        <dbReference type="ChEBI" id="CHEBI:59789"/>
    </ligand>
</feature>
<gene>
    <name evidence="4" type="primary">trmR</name>
    <name evidence="5" type="ORF">HR057_00295</name>
</gene>
<dbReference type="PANTHER" id="PTHR10509">
    <property type="entry name" value="O-METHYLTRANSFERASE-RELATED"/>
    <property type="match status" value="1"/>
</dbReference>
<feature type="binding site" evidence="4">
    <location>
        <position position="13"/>
    </location>
    <ligand>
        <name>S-adenosyl-L-methionine</name>
        <dbReference type="ChEBI" id="CHEBI:59789"/>
    </ligand>
</feature>
<evidence type="ECO:0000256" key="1">
    <source>
        <dbReference type="ARBA" id="ARBA00022603"/>
    </source>
</evidence>
<dbReference type="GO" id="GO:0000287">
    <property type="term" value="F:magnesium ion binding"/>
    <property type="evidence" value="ECO:0007669"/>
    <property type="project" value="UniProtKB-UniRule"/>
</dbReference>
<comment type="caution">
    <text evidence="5">The sequence shown here is derived from an EMBL/GenBank/DDBJ whole genome shotgun (WGS) entry which is preliminary data.</text>
</comment>
<dbReference type="Proteomes" id="UP000625804">
    <property type="component" value="Unassembled WGS sequence"/>
</dbReference>
<evidence type="ECO:0000256" key="2">
    <source>
        <dbReference type="ARBA" id="ARBA00022679"/>
    </source>
</evidence>
<keyword evidence="4" id="KW-0819">tRNA processing</keyword>
<keyword evidence="1 4" id="KW-0489">Methyltransferase</keyword>
<evidence type="ECO:0000313" key="5">
    <source>
        <dbReference type="EMBL" id="NSL50199.1"/>
    </source>
</evidence>
<feature type="binding site" evidence="4">
    <location>
        <begin position="88"/>
        <end position="89"/>
    </location>
    <ligand>
        <name>S-adenosyl-L-methionine</name>
        <dbReference type="ChEBI" id="CHEBI:59789"/>
    </ligand>
</feature>
<evidence type="ECO:0000256" key="3">
    <source>
        <dbReference type="ARBA" id="ARBA00022691"/>
    </source>
</evidence>
<dbReference type="GO" id="GO:0008171">
    <property type="term" value="F:O-methyltransferase activity"/>
    <property type="evidence" value="ECO:0007669"/>
    <property type="project" value="InterPro"/>
</dbReference>
<dbReference type="InterPro" id="IPR043675">
    <property type="entry name" value="TrmR_methyltr"/>
</dbReference>
<dbReference type="HAMAP" id="MF_02217">
    <property type="entry name" value="TrmR_methyltr"/>
    <property type="match status" value="1"/>
</dbReference>
<dbReference type="SUPFAM" id="SSF53335">
    <property type="entry name" value="S-adenosyl-L-methionine-dependent methyltransferases"/>
    <property type="match status" value="1"/>
</dbReference>
<dbReference type="InterPro" id="IPR029063">
    <property type="entry name" value="SAM-dependent_MTases_sf"/>
</dbReference>
<evidence type="ECO:0000313" key="6">
    <source>
        <dbReference type="Proteomes" id="UP000625804"/>
    </source>
</evidence>
<comment type="similarity">
    <text evidence="4">Belongs to the class I-like SAM-binding methyltransferase superfamily. Cation-dependent O-methyltransferase family.</text>
</comment>
<dbReference type="GO" id="GO:0008757">
    <property type="term" value="F:S-adenosylmethionine-dependent methyltransferase activity"/>
    <property type="evidence" value="ECO:0007669"/>
    <property type="project" value="TreeGrafter"/>
</dbReference>
<dbReference type="InterPro" id="IPR002935">
    <property type="entry name" value="SAM_O-MeTrfase"/>
</dbReference>
<dbReference type="GO" id="GO:0016300">
    <property type="term" value="F:tRNA (uridine) methyltransferase activity"/>
    <property type="evidence" value="ECO:0007669"/>
    <property type="project" value="UniProtKB-UniRule"/>
</dbReference>
<keyword evidence="4" id="KW-0479">Metal-binding</keyword>
<feature type="binding site" evidence="4">
    <location>
        <position position="108"/>
    </location>
    <ligand>
        <name>S-adenosyl-L-methionine</name>
        <dbReference type="ChEBI" id="CHEBI:59789"/>
    </ligand>
</feature>
<keyword evidence="3 4" id="KW-0949">S-adenosyl-L-methionine</keyword>
<organism evidence="5 6">
    <name type="scientific">Calidifontibacillus erzurumensis</name>
    <dbReference type="NCBI Taxonomy" id="2741433"/>
    <lineage>
        <taxon>Bacteria</taxon>
        <taxon>Bacillati</taxon>
        <taxon>Bacillota</taxon>
        <taxon>Bacilli</taxon>
        <taxon>Bacillales</taxon>
        <taxon>Bacillaceae</taxon>
        <taxon>Calidifontibacillus/Schinkia group</taxon>
        <taxon>Calidifontibacillus</taxon>
    </lineage>
</organism>
<protein>
    <recommendedName>
        <fullName evidence="4">tRNA 5-hydroxyuridine methyltransferase</fullName>
        <ecNumber evidence="4">2.1.1.-</ecNumber>
    </recommendedName>
    <alternativeName>
        <fullName evidence="4">ho5U methyltransferase</fullName>
    </alternativeName>
</protein>
<feature type="binding site" evidence="4">
    <location>
        <position position="108"/>
    </location>
    <ligand>
        <name>Mg(2+)</name>
        <dbReference type="ChEBI" id="CHEBI:18420"/>
    </ligand>
</feature>
<dbReference type="AlphaFoldDB" id="A0A8J8K9W7"/>
<accession>A0A8J8K9W7</accession>
<keyword evidence="2 4" id="KW-0808">Transferase</keyword>